<dbReference type="InterPro" id="IPR050476">
    <property type="entry name" value="Insect_CytP450_Detox"/>
</dbReference>
<dbReference type="PANTHER" id="PTHR24292">
    <property type="entry name" value="CYTOCHROME P450"/>
    <property type="match status" value="1"/>
</dbReference>
<feature type="transmembrane region" description="Helical" evidence="14">
    <location>
        <begin position="6"/>
        <end position="24"/>
    </location>
</feature>
<keyword evidence="7" id="KW-0479">Metal-binding</keyword>
<reference evidence="15" key="2">
    <citation type="submission" date="2015-06" db="UniProtKB">
        <authorList>
            <consortium name="EnsemblMetazoa"/>
        </authorList>
    </citation>
    <scope>IDENTIFICATION</scope>
</reference>
<comment type="similarity">
    <text evidence="5">Belongs to the cytochrome P450 family.</text>
</comment>
<evidence type="ECO:0000313" key="16">
    <source>
        <dbReference type="Proteomes" id="UP000015102"/>
    </source>
</evidence>
<keyword evidence="10" id="KW-0560">Oxidoreductase</keyword>
<evidence type="ECO:0000256" key="4">
    <source>
        <dbReference type="ARBA" id="ARBA00004406"/>
    </source>
</evidence>
<evidence type="ECO:0000256" key="3">
    <source>
        <dbReference type="ARBA" id="ARBA00004174"/>
    </source>
</evidence>
<evidence type="ECO:0000256" key="8">
    <source>
        <dbReference type="ARBA" id="ARBA00022824"/>
    </source>
</evidence>
<dbReference type="Proteomes" id="UP000015102">
    <property type="component" value="Unassembled WGS sequence"/>
</dbReference>
<dbReference type="Pfam" id="PF00067">
    <property type="entry name" value="p450"/>
    <property type="match status" value="1"/>
</dbReference>
<evidence type="ECO:0000256" key="2">
    <source>
        <dbReference type="ARBA" id="ARBA00003690"/>
    </source>
</evidence>
<keyword evidence="8" id="KW-0256">Endoplasmic reticulum</keyword>
<sequence length="171" mass="19708">MIAILVPLFLVATIAGLTVLYLTWHFNHWKMKGLNGPKPSIIFGTWPGLINGKIPLFYEVQKTFMEWKSVDRIIGIFATRSPQILITDPSFAKEIEITHFNSFHDNEDSTWSNNKFEEMAPLNPVSLTGDKWKEKRQEFSAGLTMNRFKAFYPVMKEAGNKMTKYVKGKME</sequence>
<keyword evidence="14" id="KW-0812">Transmembrane</keyword>
<evidence type="ECO:0000256" key="7">
    <source>
        <dbReference type="ARBA" id="ARBA00022723"/>
    </source>
</evidence>
<comment type="function">
    <text evidence="2">May be involved in the metabolism of insect hormones and in the breakdown of synthetic insecticides.</text>
</comment>
<keyword evidence="14" id="KW-1133">Transmembrane helix</keyword>
<evidence type="ECO:0000256" key="6">
    <source>
        <dbReference type="ARBA" id="ARBA00022617"/>
    </source>
</evidence>
<dbReference type="InterPro" id="IPR036396">
    <property type="entry name" value="Cyt_P450_sf"/>
</dbReference>
<keyword evidence="12" id="KW-0503">Monooxygenase</keyword>
<comment type="subcellular location">
    <subcellularLocation>
        <location evidence="4">Endoplasmic reticulum membrane</location>
        <topology evidence="4">Peripheral membrane protein</topology>
    </subcellularLocation>
    <subcellularLocation>
        <location evidence="3">Microsome membrane</location>
        <topology evidence="3">Peripheral membrane protein</topology>
    </subcellularLocation>
</comment>
<evidence type="ECO:0000256" key="14">
    <source>
        <dbReference type="SAM" id="Phobius"/>
    </source>
</evidence>
<evidence type="ECO:0008006" key="17">
    <source>
        <dbReference type="Google" id="ProtNLM"/>
    </source>
</evidence>
<evidence type="ECO:0000256" key="9">
    <source>
        <dbReference type="ARBA" id="ARBA00022848"/>
    </source>
</evidence>
<dbReference type="EMBL" id="CAQQ02059583">
    <property type="status" value="NOT_ANNOTATED_CDS"/>
    <property type="molecule type" value="Genomic_DNA"/>
</dbReference>
<protein>
    <recommendedName>
        <fullName evidence="17">Cytochrome P450</fullName>
    </recommendedName>
</protein>
<evidence type="ECO:0000256" key="11">
    <source>
        <dbReference type="ARBA" id="ARBA00023004"/>
    </source>
</evidence>
<dbReference type="GO" id="GO:0016705">
    <property type="term" value="F:oxidoreductase activity, acting on paired donors, with incorporation or reduction of molecular oxygen"/>
    <property type="evidence" value="ECO:0007669"/>
    <property type="project" value="InterPro"/>
</dbReference>
<dbReference type="GO" id="GO:0004497">
    <property type="term" value="F:monooxygenase activity"/>
    <property type="evidence" value="ECO:0007669"/>
    <property type="project" value="UniProtKB-KW"/>
</dbReference>
<keyword evidence="11" id="KW-0408">Iron</keyword>
<dbReference type="EnsemblMetazoa" id="MESCA004424-RA">
    <property type="protein sequence ID" value="MESCA004424-PA"/>
    <property type="gene ID" value="MESCA004424"/>
</dbReference>
<dbReference type="AlphaFoldDB" id="T1GLL4"/>
<evidence type="ECO:0000256" key="13">
    <source>
        <dbReference type="ARBA" id="ARBA00023136"/>
    </source>
</evidence>
<name>T1GLL4_MEGSC</name>
<dbReference type="PANTHER" id="PTHR24292:SF84">
    <property type="entry name" value="CYTOCHROME P450 28A5-RELATED"/>
    <property type="match status" value="1"/>
</dbReference>
<reference evidence="16" key="1">
    <citation type="submission" date="2013-02" db="EMBL/GenBank/DDBJ databases">
        <authorList>
            <person name="Hughes D."/>
        </authorList>
    </citation>
    <scope>NUCLEOTIDE SEQUENCE</scope>
    <source>
        <strain>Durham</strain>
        <strain evidence="16">NC isolate 2 -- Noor lab</strain>
    </source>
</reference>
<accession>T1GLL4</accession>
<keyword evidence="13 14" id="KW-0472">Membrane</keyword>
<proteinExistence type="inferred from homology"/>
<dbReference type="GO" id="GO:0005789">
    <property type="term" value="C:endoplasmic reticulum membrane"/>
    <property type="evidence" value="ECO:0007669"/>
    <property type="project" value="UniProtKB-SubCell"/>
</dbReference>
<dbReference type="OMA" id="IEITHFN"/>
<evidence type="ECO:0000256" key="12">
    <source>
        <dbReference type="ARBA" id="ARBA00023033"/>
    </source>
</evidence>
<evidence type="ECO:0000256" key="1">
    <source>
        <dbReference type="ARBA" id="ARBA00001971"/>
    </source>
</evidence>
<keyword evidence="9" id="KW-0492">Microsome</keyword>
<evidence type="ECO:0000256" key="10">
    <source>
        <dbReference type="ARBA" id="ARBA00023002"/>
    </source>
</evidence>
<dbReference type="InterPro" id="IPR001128">
    <property type="entry name" value="Cyt_P450"/>
</dbReference>
<evidence type="ECO:0000313" key="15">
    <source>
        <dbReference type="EnsemblMetazoa" id="MESCA004424-PA"/>
    </source>
</evidence>
<organism evidence="15 16">
    <name type="scientific">Megaselia scalaris</name>
    <name type="common">Humpbacked fly</name>
    <name type="synonym">Phora scalaris</name>
    <dbReference type="NCBI Taxonomy" id="36166"/>
    <lineage>
        <taxon>Eukaryota</taxon>
        <taxon>Metazoa</taxon>
        <taxon>Ecdysozoa</taxon>
        <taxon>Arthropoda</taxon>
        <taxon>Hexapoda</taxon>
        <taxon>Insecta</taxon>
        <taxon>Pterygota</taxon>
        <taxon>Neoptera</taxon>
        <taxon>Endopterygota</taxon>
        <taxon>Diptera</taxon>
        <taxon>Brachycera</taxon>
        <taxon>Muscomorpha</taxon>
        <taxon>Platypezoidea</taxon>
        <taxon>Phoridae</taxon>
        <taxon>Megaseliini</taxon>
        <taxon>Megaselia</taxon>
    </lineage>
</organism>
<comment type="cofactor">
    <cofactor evidence="1">
        <name>heme</name>
        <dbReference type="ChEBI" id="CHEBI:30413"/>
    </cofactor>
</comment>
<keyword evidence="16" id="KW-1185">Reference proteome</keyword>
<dbReference type="GO" id="GO:0005506">
    <property type="term" value="F:iron ion binding"/>
    <property type="evidence" value="ECO:0007669"/>
    <property type="project" value="InterPro"/>
</dbReference>
<evidence type="ECO:0000256" key="5">
    <source>
        <dbReference type="ARBA" id="ARBA00010617"/>
    </source>
</evidence>
<dbReference type="SUPFAM" id="SSF48264">
    <property type="entry name" value="Cytochrome P450"/>
    <property type="match status" value="1"/>
</dbReference>
<dbReference type="HOGENOM" id="CLU_001570_5_8_1"/>
<keyword evidence="6" id="KW-0349">Heme</keyword>
<dbReference type="GO" id="GO:0020037">
    <property type="term" value="F:heme binding"/>
    <property type="evidence" value="ECO:0007669"/>
    <property type="project" value="InterPro"/>
</dbReference>
<dbReference type="Gene3D" id="1.10.630.10">
    <property type="entry name" value="Cytochrome P450"/>
    <property type="match status" value="1"/>
</dbReference>
<dbReference type="STRING" id="36166.T1GLL4"/>